<reference evidence="2" key="1">
    <citation type="submission" date="2019-11" db="EMBL/GenBank/DDBJ databases">
        <title>Leishmania tarentolae CDS.</title>
        <authorList>
            <person name="Goto Y."/>
            <person name="Yamagishi J."/>
        </authorList>
    </citation>
    <scope>NUCLEOTIDE SEQUENCE [LARGE SCALE GENOMIC DNA]</scope>
    <source>
        <strain evidence="2">Parrot Tar II</strain>
    </source>
</reference>
<dbReference type="UniPathway" id="UPA00378"/>
<feature type="transmembrane region" description="Helical" evidence="1">
    <location>
        <begin position="214"/>
        <end position="241"/>
    </location>
</feature>
<keyword evidence="1" id="KW-0812">Transmembrane</keyword>
<keyword evidence="1" id="KW-1133">Transmembrane helix</keyword>
<dbReference type="GO" id="GO:0003865">
    <property type="term" value="F:3-oxo-5-alpha-steroid 4-dehydrogenase activity"/>
    <property type="evidence" value="ECO:0007669"/>
    <property type="project" value="TreeGrafter"/>
</dbReference>
<gene>
    <name evidence="2" type="ORF">LtaPh_2715900</name>
</gene>
<protein>
    <submittedName>
        <fullName evidence="2">Uncharacterized protein</fullName>
    </submittedName>
</protein>
<dbReference type="GO" id="GO:0016095">
    <property type="term" value="P:polyprenol catabolic process"/>
    <property type="evidence" value="ECO:0007669"/>
    <property type="project" value="TreeGrafter"/>
</dbReference>
<keyword evidence="3" id="KW-1185">Reference proteome</keyword>
<dbReference type="GO" id="GO:0006488">
    <property type="term" value="P:dolichol-linked oligosaccharide biosynthetic process"/>
    <property type="evidence" value="ECO:0007669"/>
    <property type="project" value="InterPro"/>
</dbReference>
<accession>A0A640KJQ2</accession>
<dbReference type="GO" id="GO:0005783">
    <property type="term" value="C:endoplasmic reticulum"/>
    <property type="evidence" value="ECO:0007669"/>
    <property type="project" value="TreeGrafter"/>
</dbReference>
<feature type="transmembrane region" description="Helical" evidence="1">
    <location>
        <begin position="176"/>
        <end position="194"/>
    </location>
</feature>
<organism evidence="2 3">
    <name type="scientific">Leishmania tarentolae</name>
    <name type="common">Sauroleishmania tarentolae</name>
    <dbReference type="NCBI Taxonomy" id="5689"/>
    <lineage>
        <taxon>Eukaryota</taxon>
        <taxon>Discoba</taxon>
        <taxon>Euglenozoa</taxon>
        <taxon>Kinetoplastea</taxon>
        <taxon>Metakinetoplastina</taxon>
        <taxon>Trypanosomatida</taxon>
        <taxon>Trypanosomatidae</taxon>
        <taxon>Leishmaniinae</taxon>
        <taxon>Leishmania</taxon>
        <taxon>lizard Leishmania</taxon>
    </lineage>
</organism>
<evidence type="ECO:0000313" key="3">
    <source>
        <dbReference type="Proteomes" id="UP000419144"/>
    </source>
</evidence>
<dbReference type="VEuPathDB" id="TriTrypDB:LtaPh_2715900"/>
<dbReference type="InterPro" id="IPR039698">
    <property type="entry name" value="Dfg10/SRD5A3"/>
</dbReference>
<keyword evidence="1" id="KW-0472">Membrane</keyword>
<evidence type="ECO:0000313" key="2">
    <source>
        <dbReference type="EMBL" id="GET89803.1"/>
    </source>
</evidence>
<sequence length="470" mass="51491">MSVECTESLSVRVALAYWSTSFVVLLLRRFCAEFSDLTAYGGRSAAADASQGVGEAKRNQEGEQSVTVGATHLTRGYVKPVHWLTSSFLGRCRITRKRSFTAFYVTGIVTSATLLRARCIFHRSGTASGQPSMVAMPSPAPTDPLLCVPLVLFTLHCAVRLAETCLVQRFRAHDTVTLFAAVAGSTFYIMAAISSAAPSHTSVPRAPRWLNRPGVMQCVFGAGCITHLFLQAIQVTVHTILARLRQRPSHMSSSGRGKHMCDWEEGLWRRVQAHIATSSAAQGESPSVPCPPPELYGAWRLYRYPYFSNVCFQVVLDPHYTCEIAMYAVNTILLLLCVLPDAIQPSTDISAGAARSMDRCFTSGEPQWCSTVCARLPWLSVLGSAGVTMFTASNLSITSAEHRRFWLTVNATRRLVGNALRTILDEEQAKPLGNGGARLPVEVVDVAKSLLREAVVEEVLPRWNVLPLVW</sequence>
<dbReference type="AlphaFoldDB" id="A0A640KJQ2"/>
<evidence type="ECO:0000256" key="1">
    <source>
        <dbReference type="SAM" id="Phobius"/>
    </source>
</evidence>
<dbReference type="EMBL" id="BLBS01000037">
    <property type="protein sequence ID" value="GET89803.1"/>
    <property type="molecule type" value="Genomic_DNA"/>
</dbReference>
<dbReference type="PANTHER" id="PTHR14624">
    <property type="entry name" value="DFG10 PROTEIN"/>
    <property type="match status" value="1"/>
</dbReference>
<comment type="caution">
    <text evidence="2">The sequence shown here is derived from an EMBL/GenBank/DDBJ whole genome shotgun (WGS) entry which is preliminary data.</text>
</comment>
<dbReference type="PANTHER" id="PTHR14624:SF0">
    <property type="entry name" value="POLYPRENOL REDUCTASE"/>
    <property type="match status" value="1"/>
</dbReference>
<dbReference type="OrthoDB" id="273359at2759"/>
<dbReference type="Proteomes" id="UP000419144">
    <property type="component" value="Unassembled WGS sequence"/>
</dbReference>
<proteinExistence type="predicted"/>
<name>A0A640KJQ2_LEITA</name>